<feature type="transmembrane region" description="Helical" evidence="1">
    <location>
        <begin position="12"/>
        <end position="30"/>
    </location>
</feature>
<reference evidence="2" key="2">
    <citation type="journal article" date="2015" name="Fish Shellfish Immunol.">
        <title>Early steps in the European eel (Anguilla anguilla)-Vibrio vulnificus interaction in the gills: Role of the RtxA13 toxin.</title>
        <authorList>
            <person name="Callol A."/>
            <person name="Pajuelo D."/>
            <person name="Ebbesson L."/>
            <person name="Teles M."/>
            <person name="MacKenzie S."/>
            <person name="Amaro C."/>
        </authorList>
    </citation>
    <scope>NUCLEOTIDE SEQUENCE</scope>
</reference>
<sequence>MSNFKSMVRDTGAPYMLCFFCPICAFNLNFDITQM</sequence>
<keyword evidence="1" id="KW-1133">Transmembrane helix</keyword>
<protein>
    <submittedName>
        <fullName evidence="2">Uncharacterized protein</fullName>
    </submittedName>
</protein>
<accession>A0A0E9RNT8</accession>
<evidence type="ECO:0000256" key="1">
    <source>
        <dbReference type="SAM" id="Phobius"/>
    </source>
</evidence>
<dbReference type="EMBL" id="GBXM01078544">
    <property type="protein sequence ID" value="JAH30033.1"/>
    <property type="molecule type" value="Transcribed_RNA"/>
</dbReference>
<keyword evidence="1" id="KW-0472">Membrane</keyword>
<organism evidence="2">
    <name type="scientific">Anguilla anguilla</name>
    <name type="common">European freshwater eel</name>
    <name type="synonym">Muraena anguilla</name>
    <dbReference type="NCBI Taxonomy" id="7936"/>
    <lineage>
        <taxon>Eukaryota</taxon>
        <taxon>Metazoa</taxon>
        <taxon>Chordata</taxon>
        <taxon>Craniata</taxon>
        <taxon>Vertebrata</taxon>
        <taxon>Euteleostomi</taxon>
        <taxon>Actinopterygii</taxon>
        <taxon>Neopterygii</taxon>
        <taxon>Teleostei</taxon>
        <taxon>Anguilliformes</taxon>
        <taxon>Anguillidae</taxon>
        <taxon>Anguilla</taxon>
    </lineage>
</organism>
<reference evidence="2" key="1">
    <citation type="submission" date="2014-11" db="EMBL/GenBank/DDBJ databases">
        <authorList>
            <person name="Amaro Gonzalez C."/>
        </authorList>
    </citation>
    <scope>NUCLEOTIDE SEQUENCE</scope>
</reference>
<dbReference type="AlphaFoldDB" id="A0A0E9RNT8"/>
<keyword evidence="1" id="KW-0812">Transmembrane</keyword>
<evidence type="ECO:0000313" key="2">
    <source>
        <dbReference type="EMBL" id="JAH30033.1"/>
    </source>
</evidence>
<name>A0A0E9RNT8_ANGAN</name>
<proteinExistence type="predicted"/>